<evidence type="ECO:0000256" key="2">
    <source>
        <dbReference type="ARBA" id="ARBA00022801"/>
    </source>
</evidence>
<evidence type="ECO:0000256" key="3">
    <source>
        <dbReference type="ARBA" id="ARBA00023027"/>
    </source>
</evidence>
<feature type="compositionally biased region" description="Basic and acidic residues" evidence="5">
    <location>
        <begin position="22"/>
        <end position="35"/>
    </location>
</feature>
<feature type="compositionally biased region" description="Polar residues" evidence="5">
    <location>
        <begin position="40"/>
        <end position="55"/>
    </location>
</feature>
<evidence type="ECO:0000313" key="8">
    <source>
        <dbReference type="Proteomes" id="UP000012283"/>
    </source>
</evidence>
<dbReference type="PATRIC" id="fig|1308866.3.peg.1669"/>
<dbReference type="Pfam" id="PF13676">
    <property type="entry name" value="TIR_2"/>
    <property type="match status" value="1"/>
</dbReference>
<dbReference type="PANTHER" id="PTHR32009:SF39">
    <property type="entry name" value="TIR DOMAIN-CONTAINING PROTEIN"/>
    <property type="match status" value="1"/>
</dbReference>
<feature type="compositionally biased region" description="Basic and acidic residues" evidence="5">
    <location>
        <begin position="58"/>
        <end position="77"/>
    </location>
</feature>
<dbReference type="GO" id="GO:0007165">
    <property type="term" value="P:signal transduction"/>
    <property type="evidence" value="ECO:0007669"/>
    <property type="project" value="InterPro"/>
</dbReference>
<accession>N4WUU9</accession>
<evidence type="ECO:0000256" key="1">
    <source>
        <dbReference type="ARBA" id="ARBA00011982"/>
    </source>
</evidence>
<protein>
    <recommendedName>
        <fullName evidence="1">ADP-ribosyl cyclase/cyclic ADP-ribose hydrolase</fullName>
        <ecNumber evidence="1">3.2.2.6</ecNumber>
    </recommendedName>
</protein>
<dbReference type="EC" id="3.2.2.6" evidence="1"/>
<dbReference type="PROSITE" id="PS50104">
    <property type="entry name" value="TIR"/>
    <property type="match status" value="1"/>
</dbReference>
<dbReference type="SUPFAM" id="SSF52200">
    <property type="entry name" value="Toll/Interleukin receptor TIR domain"/>
    <property type="match status" value="1"/>
</dbReference>
<feature type="domain" description="TIR" evidence="6">
    <location>
        <begin position="141"/>
        <end position="275"/>
    </location>
</feature>
<dbReference type="RefSeq" id="WP_003468123.1">
    <property type="nucleotide sequence ID" value="NZ_APML01000027.1"/>
</dbReference>
<name>N4WUU9_9BACI</name>
<evidence type="ECO:0000313" key="7">
    <source>
        <dbReference type="EMBL" id="ENH96891.1"/>
    </source>
</evidence>
<keyword evidence="8" id="KW-1185">Reference proteome</keyword>
<organism evidence="7 8">
    <name type="scientific">Gracilibacillus halophilus YIM-C55.5</name>
    <dbReference type="NCBI Taxonomy" id="1308866"/>
    <lineage>
        <taxon>Bacteria</taxon>
        <taxon>Bacillati</taxon>
        <taxon>Bacillota</taxon>
        <taxon>Bacilli</taxon>
        <taxon>Bacillales</taxon>
        <taxon>Bacillaceae</taxon>
        <taxon>Gracilibacillus</taxon>
    </lineage>
</organism>
<dbReference type="SMART" id="SM00255">
    <property type="entry name" value="TIR"/>
    <property type="match status" value="1"/>
</dbReference>
<gene>
    <name evidence="7" type="ORF">J416_08262</name>
</gene>
<feature type="region of interest" description="Disordered" evidence="5">
    <location>
        <begin position="22"/>
        <end position="87"/>
    </location>
</feature>
<evidence type="ECO:0000256" key="4">
    <source>
        <dbReference type="ARBA" id="ARBA00047304"/>
    </source>
</evidence>
<keyword evidence="3" id="KW-0520">NAD</keyword>
<comment type="catalytic activity">
    <reaction evidence="4">
        <text>NAD(+) + H2O = ADP-D-ribose + nicotinamide + H(+)</text>
        <dbReference type="Rhea" id="RHEA:16301"/>
        <dbReference type="ChEBI" id="CHEBI:15377"/>
        <dbReference type="ChEBI" id="CHEBI:15378"/>
        <dbReference type="ChEBI" id="CHEBI:17154"/>
        <dbReference type="ChEBI" id="CHEBI:57540"/>
        <dbReference type="ChEBI" id="CHEBI:57967"/>
        <dbReference type="EC" id="3.2.2.6"/>
    </reaction>
    <physiologicalReaction direction="left-to-right" evidence="4">
        <dbReference type="Rhea" id="RHEA:16302"/>
    </physiologicalReaction>
</comment>
<dbReference type="eggNOG" id="COG4916">
    <property type="taxonomic scope" value="Bacteria"/>
</dbReference>
<dbReference type="InterPro" id="IPR035897">
    <property type="entry name" value="Toll_tir_struct_dom_sf"/>
</dbReference>
<proteinExistence type="predicted"/>
<keyword evidence="2" id="KW-0378">Hydrolase</keyword>
<evidence type="ECO:0000259" key="6">
    <source>
        <dbReference type="PROSITE" id="PS50104"/>
    </source>
</evidence>
<comment type="caution">
    <text evidence="7">The sequence shown here is derived from an EMBL/GenBank/DDBJ whole genome shotgun (WGS) entry which is preliminary data.</text>
</comment>
<evidence type="ECO:0000256" key="5">
    <source>
        <dbReference type="SAM" id="MobiDB-lite"/>
    </source>
</evidence>
<dbReference type="EMBL" id="APML01000027">
    <property type="protein sequence ID" value="ENH96891.1"/>
    <property type="molecule type" value="Genomic_DNA"/>
</dbReference>
<sequence>MPSTSMLDSKISRLQRELKQFESQHAKELKEESDALSKINKAQASINRTKSTSTMKNKRNEIQRENKKSSSAKEKQSKLATKISKKRTELQKAQADLQSLKQKEQDKLFKQQERKLKEFKYKQSVITSDDNFSDDESQVQKEYDVFISHSSDDKDGFVNDLAKAIKEADISIWYDSDSIGWGKSIRQEIDKGLRHSRYGIVVISPSFIDKYWTNYELDGILNKESSSNQQMLLPIWHNVTADQVNKYSYSLSDKLALNSGINTINEIVENIKNLLK</sequence>
<reference evidence="7 8" key="1">
    <citation type="submission" date="2013-03" db="EMBL/GenBank/DDBJ databases">
        <title>Draft genome sequence of Gracibacillus halophilus YIM-C55.5, a moderately halophilic and thermophilic organism from the Xiaochaidamu salt lake.</title>
        <authorList>
            <person name="Sugumar T."/>
            <person name="Polireddy D.R."/>
            <person name="Antony A."/>
            <person name="Madhava Y.R."/>
            <person name="Sivakumar N."/>
        </authorList>
    </citation>
    <scope>NUCLEOTIDE SEQUENCE [LARGE SCALE GENOMIC DNA]</scope>
    <source>
        <strain evidence="7 8">YIM-C55.5</strain>
    </source>
</reference>
<dbReference type="Proteomes" id="UP000012283">
    <property type="component" value="Unassembled WGS sequence"/>
</dbReference>
<dbReference type="GO" id="GO:0061809">
    <property type="term" value="F:NAD+ nucleosidase activity, cyclic ADP-ribose generating"/>
    <property type="evidence" value="ECO:0007669"/>
    <property type="project" value="UniProtKB-EC"/>
</dbReference>
<dbReference type="OrthoDB" id="7285215at2"/>
<dbReference type="Gene3D" id="3.40.50.10140">
    <property type="entry name" value="Toll/interleukin-1 receptor homology (TIR) domain"/>
    <property type="match status" value="1"/>
</dbReference>
<dbReference type="AlphaFoldDB" id="N4WUU9"/>
<dbReference type="PANTHER" id="PTHR32009">
    <property type="entry name" value="TMV RESISTANCE PROTEIN N-LIKE"/>
    <property type="match status" value="1"/>
</dbReference>
<dbReference type="InterPro" id="IPR000157">
    <property type="entry name" value="TIR_dom"/>
</dbReference>